<gene>
    <name evidence="1" type="ORF">METZ01_LOCUS112378</name>
</gene>
<protein>
    <recommendedName>
        <fullName evidence="2">POTRA domain-containing protein</fullName>
    </recommendedName>
</protein>
<proteinExistence type="predicted"/>
<dbReference type="EMBL" id="UINC01013846">
    <property type="protein sequence ID" value="SVA59524.1"/>
    <property type="molecule type" value="Genomic_DNA"/>
</dbReference>
<organism evidence="1">
    <name type="scientific">marine metagenome</name>
    <dbReference type="NCBI Taxonomy" id="408172"/>
    <lineage>
        <taxon>unclassified sequences</taxon>
        <taxon>metagenomes</taxon>
        <taxon>ecological metagenomes</taxon>
    </lineage>
</organism>
<accession>A0A381X456</accession>
<evidence type="ECO:0000313" key="1">
    <source>
        <dbReference type="EMBL" id="SVA59524.1"/>
    </source>
</evidence>
<sequence>MKIKFTFFVLLALISATTFSQRLSLEVYSNVIEENKFLTSIDYNKNFNSIEELTKEVEKIVENLQKIGFIKASIKSIMEVEKNEYSAELSIDRKYSNIYVLGLDSMSLEGYKNYVIIDKKNYLKIPISKIQNFFKELNQFISVEGYPFNSAKFTNIEPFDKDNLKAIIEINYDKERKIDKVIIKGYEKFPKSYIKHLTKYKIGNRINLDDIQEKSELLNQLGFIKQTKKPEILFTNDSTIIYLYIEKEKKNSFDGFIGFSNDESDNNIQLQGYLDFELVNNFNFGEEIEFLYKSEKNADRILKTEINLPYIFSSPIGVNIGLILTKKDSTFVSNEQFINLFYKNTKNHKFSLGIRSINSDEQLEIENSEFEDFETLYKDFQYEYVKENQNNLMFPVKNQAFFKLSHGKRISEDQEDQQLYLNIDCAKIFDF</sequence>
<dbReference type="AlphaFoldDB" id="A0A381X456"/>
<reference evidence="1" key="1">
    <citation type="submission" date="2018-05" db="EMBL/GenBank/DDBJ databases">
        <authorList>
            <person name="Lanie J.A."/>
            <person name="Ng W.-L."/>
            <person name="Kazmierczak K.M."/>
            <person name="Andrzejewski T.M."/>
            <person name="Davidsen T.M."/>
            <person name="Wayne K.J."/>
            <person name="Tettelin H."/>
            <person name="Glass J.I."/>
            <person name="Rusch D."/>
            <person name="Podicherti R."/>
            <person name="Tsui H.-C.T."/>
            <person name="Winkler M.E."/>
        </authorList>
    </citation>
    <scope>NUCLEOTIDE SEQUENCE</scope>
</reference>
<feature type="non-terminal residue" evidence="1">
    <location>
        <position position="431"/>
    </location>
</feature>
<dbReference type="GO" id="GO:0019867">
    <property type="term" value="C:outer membrane"/>
    <property type="evidence" value="ECO:0007669"/>
    <property type="project" value="InterPro"/>
</dbReference>
<evidence type="ECO:0008006" key="2">
    <source>
        <dbReference type="Google" id="ProtNLM"/>
    </source>
</evidence>
<name>A0A381X456_9ZZZZ</name>